<gene>
    <name evidence="3" type="ORF">AMON00008_LOCUS40388</name>
</gene>
<evidence type="ECO:0000313" key="3">
    <source>
        <dbReference type="EMBL" id="CAE4624808.1"/>
    </source>
</evidence>
<evidence type="ECO:0000259" key="2">
    <source>
        <dbReference type="Pfam" id="PF00670"/>
    </source>
</evidence>
<comment type="similarity">
    <text evidence="1">Belongs to the adenosylhomocysteinase family.</text>
</comment>
<feature type="domain" description="S-adenosyl-L-homocysteine hydrolase NAD binding" evidence="2">
    <location>
        <begin position="32"/>
        <end position="105"/>
    </location>
</feature>
<sequence length="153" mass="16619">MAQAISSQGTAADRKADTQRHGADLSTSLNCSTFRSFCSFLLLHTVQSIYAPQVCIECFQVGPMESVVGEIVFLPSTTGNNDISLIEHMRKMKNSAMVENIGPLCSSSLSVQSVRTLQVCIEDFQVVTMESVAGEIDLIPFVTGSKDKFFQAT</sequence>
<evidence type="ECO:0000256" key="1">
    <source>
        <dbReference type="ARBA" id="ARBA00007122"/>
    </source>
</evidence>
<dbReference type="SUPFAM" id="SSF51735">
    <property type="entry name" value="NAD(P)-binding Rossmann-fold domains"/>
    <property type="match status" value="1"/>
</dbReference>
<proteinExistence type="inferred from homology"/>
<dbReference type="GO" id="GO:0005829">
    <property type="term" value="C:cytosol"/>
    <property type="evidence" value="ECO:0007669"/>
    <property type="project" value="TreeGrafter"/>
</dbReference>
<dbReference type="PANTHER" id="PTHR23420:SF0">
    <property type="entry name" value="ADENOSYLHOMOCYSTEINASE"/>
    <property type="match status" value="1"/>
</dbReference>
<dbReference type="GO" id="GO:0004013">
    <property type="term" value="F:adenosylhomocysteinase activity"/>
    <property type="evidence" value="ECO:0007669"/>
    <property type="project" value="TreeGrafter"/>
</dbReference>
<reference evidence="3" key="1">
    <citation type="submission" date="2021-01" db="EMBL/GenBank/DDBJ databases">
        <authorList>
            <person name="Corre E."/>
            <person name="Pelletier E."/>
            <person name="Niang G."/>
            <person name="Scheremetjew M."/>
            <person name="Finn R."/>
            <person name="Kale V."/>
            <person name="Holt S."/>
            <person name="Cochrane G."/>
            <person name="Meng A."/>
            <person name="Brown T."/>
            <person name="Cohen L."/>
        </authorList>
    </citation>
    <scope>NUCLEOTIDE SEQUENCE</scope>
    <source>
        <strain evidence="3">CCMP3105</strain>
    </source>
</reference>
<name>A0A7S4RTR8_9DINO</name>
<organism evidence="3">
    <name type="scientific">Alexandrium monilatum</name>
    <dbReference type="NCBI Taxonomy" id="311494"/>
    <lineage>
        <taxon>Eukaryota</taxon>
        <taxon>Sar</taxon>
        <taxon>Alveolata</taxon>
        <taxon>Dinophyceae</taxon>
        <taxon>Gonyaulacales</taxon>
        <taxon>Pyrocystaceae</taxon>
        <taxon>Alexandrium</taxon>
    </lineage>
</organism>
<dbReference type="Gene3D" id="3.40.50.720">
    <property type="entry name" value="NAD(P)-binding Rossmann-like Domain"/>
    <property type="match status" value="1"/>
</dbReference>
<accession>A0A7S4RTR8</accession>
<dbReference type="AlphaFoldDB" id="A0A7S4RTR8"/>
<dbReference type="InterPro" id="IPR036291">
    <property type="entry name" value="NAD(P)-bd_dom_sf"/>
</dbReference>
<dbReference type="Pfam" id="PF00670">
    <property type="entry name" value="AdoHcyase_NAD"/>
    <property type="match status" value="1"/>
</dbReference>
<protein>
    <recommendedName>
        <fullName evidence="2">S-adenosyl-L-homocysteine hydrolase NAD binding domain-containing protein</fullName>
    </recommendedName>
</protein>
<dbReference type="GO" id="GO:0033353">
    <property type="term" value="P:S-adenosylmethionine cycle"/>
    <property type="evidence" value="ECO:0007669"/>
    <property type="project" value="TreeGrafter"/>
</dbReference>
<dbReference type="InterPro" id="IPR000043">
    <property type="entry name" value="Adenosylhomocysteinase-like"/>
</dbReference>
<dbReference type="PANTHER" id="PTHR23420">
    <property type="entry name" value="ADENOSYLHOMOCYSTEINASE"/>
    <property type="match status" value="1"/>
</dbReference>
<dbReference type="InterPro" id="IPR015878">
    <property type="entry name" value="Ado_hCys_hydrolase_NAD-bd"/>
</dbReference>
<dbReference type="EMBL" id="HBNR01057417">
    <property type="protein sequence ID" value="CAE4624808.1"/>
    <property type="molecule type" value="Transcribed_RNA"/>
</dbReference>